<sequence>MVRDFGNNWQIGGDFNFHEDRGNLGRPLPELDNDQLRSEFSFRKERHSEEFRRRILSFLIGLAIIGVLGGVAALFFYQVGDVNAVTLVCGLLAVLGLIADVLVFMKPNEHEKEHKVAQRQIKWILRQRGEKI</sequence>
<name>A0A6G8KUW0_9MICO</name>
<evidence type="ECO:0000256" key="1">
    <source>
        <dbReference type="SAM" id="Phobius"/>
    </source>
</evidence>
<accession>A0A6G8KUW0</accession>
<dbReference type="RefSeq" id="WP_165883051.1">
    <property type="nucleotide sequence ID" value="NZ_CP035810.1"/>
</dbReference>
<dbReference type="KEGG" id="blut:EW640_04210"/>
<feature type="transmembrane region" description="Helical" evidence="1">
    <location>
        <begin position="55"/>
        <end position="78"/>
    </location>
</feature>
<feature type="transmembrane region" description="Helical" evidence="1">
    <location>
        <begin position="84"/>
        <end position="105"/>
    </location>
</feature>
<dbReference type="AlphaFoldDB" id="A0A6G8KUW0"/>
<keyword evidence="1" id="KW-0472">Membrane</keyword>
<dbReference type="Proteomes" id="UP000501518">
    <property type="component" value="Chromosome"/>
</dbReference>
<protein>
    <submittedName>
        <fullName evidence="2">Uncharacterized protein</fullName>
    </submittedName>
</protein>
<organism evidence="2 3">
    <name type="scientific">Brevibacterium luteolum</name>
    <dbReference type="NCBI Taxonomy" id="199591"/>
    <lineage>
        <taxon>Bacteria</taxon>
        <taxon>Bacillati</taxon>
        <taxon>Actinomycetota</taxon>
        <taxon>Actinomycetes</taxon>
        <taxon>Micrococcales</taxon>
        <taxon>Brevibacteriaceae</taxon>
        <taxon>Brevibacterium</taxon>
    </lineage>
</organism>
<keyword evidence="1" id="KW-1133">Transmembrane helix</keyword>
<dbReference type="EMBL" id="CP035810">
    <property type="protein sequence ID" value="QIN28568.1"/>
    <property type="molecule type" value="Genomic_DNA"/>
</dbReference>
<reference evidence="2 3" key="1">
    <citation type="submission" date="2019-02" db="EMBL/GenBank/DDBJ databases">
        <title>Complete Genome Sequence and Methylome Analysis of Brevibacterium luteolum NEB1784.</title>
        <authorList>
            <person name="Fomenkov A."/>
            <person name="Roberts R.J."/>
        </authorList>
    </citation>
    <scope>NUCLEOTIDE SEQUENCE [LARGE SCALE GENOMIC DNA]</scope>
    <source>
        <strain evidence="2 3">NEB1784</strain>
    </source>
</reference>
<evidence type="ECO:0000313" key="2">
    <source>
        <dbReference type="EMBL" id="QIN28568.1"/>
    </source>
</evidence>
<evidence type="ECO:0000313" key="3">
    <source>
        <dbReference type="Proteomes" id="UP000501518"/>
    </source>
</evidence>
<keyword evidence="1" id="KW-0812">Transmembrane</keyword>
<gene>
    <name evidence="2" type="ORF">EW640_04210</name>
</gene>
<proteinExistence type="predicted"/>